<reference evidence="3 4" key="1">
    <citation type="submission" date="2018-06" db="EMBL/GenBank/DDBJ databases">
        <authorList>
            <consortium name="Pathogen Informatics"/>
            <person name="Doyle S."/>
        </authorList>
    </citation>
    <scope>NUCLEOTIDE SEQUENCE [LARGE SCALE GENOMIC DNA]</scope>
    <source>
        <strain evidence="3 4">NCTC12151</strain>
    </source>
</reference>
<dbReference type="NCBIfam" id="NF008135">
    <property type="entry name" value="PRK10883.1"/>
    <property type="match status" value="1"/>
</dbReference>
<evidence type="ECO:0000259" key="1">
    <source>
        <dbReference type="Pfam" id="PF07731"/>
    </source>
</evidence>
<evidence type="ECO:0000313" key="3">
    <source>
        <dbReference type="EMBL" id="SQI42848.1"/>
    </source>
</evidence>
<dbReference type="PANTHER" id="PTHR48267">
    <property type="entry name" value="CUPREDOXIN SUPERFAMILY PROTEIN"/>
    <property type="match status" value="1"/>
</dbReference>
<sequence>MDAELKKNFLPMSRRRLLQAAGVTLGVGVLPTGTSLAAVPQPSLPVPPLMEIRRGQPLYLSMQRTHWQFGSETKAPVWGFNGRYLGPTVRVRNGDDVKLVYSNRLSEPVAVTISGLQTPGVLAGNGARMMSPGVDWSPIVPIRQKAATCWYHAITPNKMAPHIYNGLAGMWIVEDDISRGLTIPNRYGVDDFPIIIQDKRLDSFGQPEYTPAGDTGFLGDTLLTNGAQGPYVEVGRGWVRLRLLNASNSRRYTLSLSNGSPFHLVANDGGLLPAPIAVAQINLAPGERREVLIDVSKGDEVSITAGASAGVVDRLRSFFEPSSLLNSALVLTLRPTGLMALSTQPLPTSLKGVDRLDGSIVRSREFVLGDAIPGINGPLWDPMRIDTESLQGTWERWIVNAEMAQPFHVQGAQFFVSAVNGAAPPIEDSGWKDTVWVDGKVELLVRFSQPSSEHFPFLYYSHNLEMADRGSVGQLWVKESA</sequence>
<keyword evidence="4" id="KW-1185">Reference proteome</keyword>
<dbReference type="Pfam" id="PF07731">
    <property type="entry name" value="Cu-oxidase_2"/>
    <property type="match status" value="1"/>
</dbReference>
<feature type="domain" description="Plastocyanin-like" evidence="1">
    <location>
        <begin position="376"/>
        <end position="479"/>
    </location>
</feature>
<dbReference type="CDD" id="cd13890">
    <property type="entry name" value="CuRO_3_CueO_FtsP"/>
    <property type="match status" value="1"/>
</dbReference>
<dbReference type="PROSITE" id="PS51318">
    <property type="entry name" value="TAT"/>
    <property type="match status" value="1"/>
</dbReference>
<feature type="domain" description="Plastocyanin-like" evidence="2">
    <location>
        <begin position="62"/>
        <end position="176"/>
    </location>
</feature>
<dbReference type="PANTHER" id="PTHR48267:SF1">
    <property type="entry name" value="BILIRUBIN OXIDASE"/>
    <property type="match status" value="1"/>
</dbReference>
<gene>
    <name evidence="3" type="primary">ftsP</name>
    <name evidence="3" type="ORF">NCTC12151_02753</name>
</gene>
<protein>
    <submittedName>
        <fullName evidence="3">Cell division protein FtsP</fullName>
    </submittedName>
</protein>
<name>A0A2X4V3U4_9GAMM</name>
<dbReference type="AlphaFoldDB" id="A0A2X4V3U4"/>
<dbReference type="GO" id="GO:0016491">
    <property type="term" value="F:oxidoreductase activity"/>
    <property type="evidence" value="ECO:0007669"/>
    <property type="project" value="InterPro"/>
</dbReference>
<dbReference type="CDD" id="cd13867">
    <property type="entry name" value="CuRO_2_CueO_FtsP"/>
    <property type="match status" value="1"/>
</dbReference>
<keyword evidence="3" id="KW-0131">Cell cycle</keyword>
<dbReference type="KEGG" id="lri:NCTC12151_02753"/>
<dbReference type="SUPFAM" id="SSF49503">
    <property type="entry name" value="Cupredoxins"/>
    <property type="match status" value="3"/>
</dbReference>
<proteinExistence type="predicted"/>
<organism evidence="3 4">
    <name type="scientific">Leminorella richardii</name>
    <dbReference type="NCBI Taxonomy" id="158841"/>
    <lineage>
        <taxon>Bacteria</taxon>
        <taxon>Pseudomonadati</taxon>
        <taxon>Pseudomonadota</taxon>
        <taxon>Gammaproteobacteria</taxon>
        <taxon>Enterobacterales</taxon>
        <taxon>Budviciaceae</taxon>
        <taxon>Leminorella</taxon>
    </lineage>
</organism>
<evidence type="ECO:0000313" key="4">
    <source>
        <dbReference type="Proteomes" id="UP000249005"/>
    </source>
</evidence>
<dbReference type="Pfam" id="PF07732">
    <property type="entry name" value="Cu-oxidase_3"/>
    <property type="match status" value="1"/>
</dbReference>
<dbReference type="InterPro" id="IPR006311">
    <property type="entry name" value="TAT_signal"/>
</dbReference>
<dbReference type="Proteomes" id="UP000249005">
    <property type="component" value="Chromosome 1"/>
</dbReference>
<dbReference type="InterPro" id="IPR011706">
    <property type="entry name" value="Cu-oxidase_C"/>
</dbReference>
<dbReference type="InterPro" id="IPR008972">
    <property type="entry name" value="Cupredoxin"/>
</dbReference>
<accession>A0A2X4V3U4</accession>
<dbReference type="InterPro" id="IPR011707">
    <property type="entry name" value="Cu-oxidase-like_N"/>
</dbReference>
<evidence type="ECO:0000259" key="2">
    <source>
        <dbReference type="Pfam" id="PF07732"/>
    </source>
</evidence>
<dbReference type="GO" id="GO:0005507">
    <property type="term" value="F:copper ion binding"/>
    <property type="evidence" value="ECO:0007669"/>
    <property type="project" value="InterPro"/>
</dbReference>
<dbReference type="EMBL" id="LS483470">
    <property type="protein sequence ID" value="SQI42848.1"/>
    <property type="molecule type" value="Genomic_DNA"/>
</dbReference>
<dbReference type="Gene3D" id="2.60.40.420">
    <property type="entry name" value="Cupredoxins - blue copper proteins"/>
    <property type="match status" value="3"/>
</dbReference>
<dbReference type="GO" id="GO:0051301">
    <property type="term" value="P:cell division"/>
    <property type="evidence" value="ECO:0007669"/>
    <property type="project" value="UniProtKB-KW"/>
</dbReference>
<keyword evidence="3" id="KW-0132">Cell division</keyword>
<dbReference type="InterPro" id="IPR045087">
    <property type="entry name" value="Cu-oxidase_fam"/>
</dbReference>